<dbReference type="PROSITE" id="PS51767">
    <property type="entry name" value="PEPTIDASE_A1"/>
    <property type="match status" value="1"/>
</dbReference>
<keyword evidence="6" id="KW-1185">Reference proteome</keyword>
<dbReference type="InterPro" id="IPR021109">
    <property type="entry name" value="Peptidase_aspartic_dom_sf"/>
</dbReference>
<gene>
    <name evidence="5" type="ORF">OIU85_019389</name>
</gene>
<sequence length="143" mass="15285">MQRDVKRVASLIRRVSSGSAAASHEVEDFGSEVVSGTNQGSGEYFVRIGVGSPPRSQYMVIDSGSDIVENAGCNSGRRCRYEVSYGDGSSTKGTIALETLTLGRTVVENVAIGCGHMNQGNVCWCCRVTGSRRRIHVFCGSTE</sequence>
<dbReference type="SUPFAM" id="SSF50630">
    <property type="entry name" value="Acid proteases"/>
    <property type="match status" value="1"/>
</dbReference>
<dbReference type="GO" id="GO:0008233">
    <property type="term" value="F:peptidase activity"/>
    <property type="evidence" value="ECO:0007669"/>
    <property type="project" value="UniProtKB-KW"/>
</dbReference>
<evidence type="ECO:0000256" key="3">
    <source>
        <dbReference type="ARBA" id="ARBA00022801"/>
    </source>
</evidence>
<dbReference type="PANTHER" id="PTHR47967:SF60">
    <property type="entry name" value="PROTEIN ASPARTIC PROTEASE IN GUARD CELL 1-LIKE"/>
    <property type="match status" value="1"/>
</dbReference>
<dbReference type="PANTHER" id="PTHR47967">
    <property type="entry name" value="OS07G0603500 PROTEIN-RELATED"/>
    <property type="match status" value="1"/>
</dbReference>
<keyword evidence="3" id="KW-0378">Hydrolase</keyword>
<reference evidence="5" key="2">
    <citation type="journal article" date="2023" name="Int. J. Mol. Sci.">
        <title>De Novo Assembly and Annotation of 11 Diverse Shrub Willow (Salix) Genomes Reveals Novel Gene Organization in Sex-Linked Regions.</title>
        <authorList>
            <person name="Hyden B."/>
            <person name="Feng K."/>
            <person name="Yates T.B."/>
            <person name="Jawdy S."/>
            <person name="Cereghino C."/>
            <person name="Smart L.B."/>
            <person name="Muchero W."/>
        </authorList>
    </citation>
    <scope>NUCLEOTIDE SEQUENCE [LARGE SCALE GENOMIC DNA]</scope>
    <source>
        <tissue evidence="5">Shoot tip</tissue>
    </source>
</reference>
<dbReference type="AlphaFoldDB" id="A0A9Q0UX25"/>
<evidence type="ECO:0000259" key="4">
    <source>
        <dbReference type="PROSITE" id="PS51767"/>
    </source>
</evidence>
<dbReference type="InterPro" id="IPR051708">
    <property type="entry name" value="Plant_Aspart_Prot_A1"/>
</dbReference>
<dbReference type="OrthoDB" id="2747330at2759"/>
<evidence type="ECO:0000256" key="1">
    <source>
        <dbReference type="ARBA" id="ARBA00007447"/>
    </source>
</evidence>
<accession>A0A9Q0UX25</accession>
<dbReference type="Proteomes" id="UP001151529">
    <property type="component" value="Chromosome 5"/>
</dbReference>
<feature type="domain" description="Peptidase A1" evidence="4">
    <location>
        <begin position="44"/>
        <end position="143"/>
    </location>
</feature>
<dbReference type="Gene3D" id="2.40.70.10">
    <property type="entry name" value="Acid Proteases"/>
    <property type="match status" value="2"/>
</dbReference>
<comment type="similarity">
    <text evidence="1">Belongs to the peptidase A1 family.</text>
</comment>
<comment type="caution">
    <text evidence="5">The sequence shown here is derived from an EMBL/GenBank/DDBJ whole genome shotgun (WGS) entry which is preliminary data.</text>
</comment>
<dbReference type="EMBL" id="JAPFFL010000003">
    <property type="protein sequence ID" value="KAJ6737318.1"/>
    <property type="molecule type" value="Genomic_DNA"/>
</dbReference>
<reference evidence="5" key="1">
    <citation type="submission" date="2022-11" db="EMBL/GenBank/DDBJ databases">
        <authorList>
            <person name="Hyden B.L."/>
            <person name="Feng K."/>
            <person name="Yates T."/>
            <person name="Jawdy S."/>
            <person name="Smart L.B."/>
            <person name="Muchero W."/>
        </authorList>
    </citation>
    <scope>NUCLEOTIDE SEQUENCE</scope>
    <source>
        <tissue evidence="5">Shoot tip</tissue>
    </source>
</reference>
<dbReference type="InterPro" id="IPR033121">
    <property type="entry name" value="PEPTIDASE_A1"/>
</dbReference>
<proteinExistence type="inferred from homology"/>
<name>A0A9Q0UX25_SALVM</name>
<organism evidence="5 6">
    <name type="scientific">Salix viminalis</name>
    <name type="common">Common osier</name>
    <name type="synonym">Basket willow</name>
    <dbReference type="NCBI Taxonomy" id="40686"/>
    <lineage>
        <taxon>Eukaryota</taxon>
        <taxon>Viridiplantae</taxon>
        <taxon>Streptophyta</taxon>
        <taxon>Embryophyta</taxon>
        <taxon>Tracheophyta</taxon>
        <taxon>Spermatophyta</taxon>
        <taxon>Magnoliopsida</taxon>
        <taxon>eudicotyledons</taxon>
        <taxon>Gunneridae</taxon>
        <taxon>Pentapetalae</taxon>
        <taxon>rosids</taxon>
        <taxon>fabids</taxon>
        <taxon>Malpighiales</taxon>
        <taxon>Salicaceae</taxon>
        <taxon>Saliceae</taxon>
        <taxon>Salix</taxon>
    </lineage>
</organism>
<dbReference type="Pfam" id="PF14543">
    <property type="entry name" value="TAXi_N"/>
    <property type="match status" value="1"/>
</dbReference>
<dbReference type="InterPro" id="IPR032861">
    <property type="entry name" value="TAXi_N"/>
</dbReference>
<dbReference type="GO" id="GO:0006508">
    <property type="term" value="P:proteolysis"/>
    <property type="evidence" value="ECO:0007669"/>
    <property type="project" value="UniProtKB-KW"/>
</dbReference>
<evidence type="ECO:0000256" key="2">
    <source>
        <dbReference type="ARBA" id="ARBA00022670"/>
    </source>
</evidence>
<evidence type="ECO:0000313" key="6">
    <source>
        <dbReference type="Proteomes" id="UP001151529"/>
    </source>
</evidence>
<keyword evidence="2 5" id="KW-0645">Protease</keyword>
<protein>
    <submittedName>
        <fullName evidence="5">PROTEIN ASPARTIC PROTEASE IN GUARD CELL 2</fullName>
    </submittedName>
</protein>
<evidence type="ECO:0000313" key="5">
    <source>
        <dbReference type="EMBL" id="KAJ6737318.1"/>
    </source>
</evidence>